<evidence type="ECO:0000313" key="16">
    <source>
        <dbReference type="Proteomes" id="UP000002785"/>
    </source>
</evidence>
<evidence type="ECO:0000313" key="15">
    <source>
        <dbReference type="EMBL" id="EFH29075.1"/>
    </source>
</evidence>
<dbReference type="Pfam" id="PF17203">
    <property type="entry name" value="sCache_3_2"/>
    <property type="match status" value="1"/>
</dbReference>
<dbReference type="EMBL" id="CM000951">
    <property type="protein sequence ID" value="EFH29075.1"/>
    <property type="molecule type" value="Genomic_DNA"/>
</dbReference>
<evidence type="ECO:0000259" key="14">
    <source>
        <dbReference type="SMART" id="SM00091"/>
    </source>
</evidence>
<dbReference type="AlphaFoldDB" id="D6XBE2"/>
<dbReference type="InterPro" id="IPR033463">
    <property type="entry name" value="sCache_3"/>
</dbReference>
<dbReference type="HOGENOM" id="CLU_678868_0_0_11"/>
<dbReference type="eggNOG" id="COG3290">
    <property type="taxonomic scope" value="Bacteria"/>
</dbReference>
<feature type="compositionally biased region" description="Basic and acidic residues" evidence="12">
    <location>
        <begin position="26"/>
        <end position="35"/>
    </location>
</feature>
<sequence length="406" mass="42778">MVRLLGRFGGGSARRPSGPRPPQTPDHAHDRHEGPLKGSSPTRAERDGDRTRRRSGALRAVVGGRSVAGQVFVLQVVIVLLLVVAAVVALVLQVRHDSTIEARNRSVAVAQAFANAPGTAEALNSPHPTAVLQPRAEAARKATDVDFIVVMDTNGIRYTHPKPDRIGKKFVGNIAPALAGRVVTEDINGTIGPLVQAVVPIKADDGKVVGLVSAGITTAKVGGTADQQVPLLLMAAAVGLALATAGTALVSRRLLRQTHGLGPHEMTRMYEHHDAVLHAVREGVLIVDGEGRLLLANDEAHRLLDLPADAEGRHVLDLALPADTAGLLASGRVATDEVHRVKDRLLAVNQRPTDIQGGPPGSVATLRDSTELRALSGRAEVARERLDMLYDATMGIGTSLDVTRTA</sequence>
<accession>D6XBE2</accession>
<comment type="subcellular location">
    <subcellularLocation>
        <location evidence="1">Cell membrane</location>
        <topology evidence="1">Multi-pass membrane protein</topology>
    </subcellularLocation>
</comment>
<evidence type="ECO:0000256" key="3">
    <source>
        <dbReference type="ARBA" id="ARBA00022553"/>
    </source>
</evidence>
<evidence type="ECO:0000256" key="7">
    <source>
        <dbReference type="ARBA" id="ARBA00022777"/>
    </source>
</evidence>
<dbReference type="GO" id="GO:0016301">
    <property type="term" value="F:kinase activity"/>
    <property type="evidence" value="ECO:0007669"/>
    <property type="project" value="UniProtKB-KW"/>
</dbReference>
<dbReference type="CDD" id="cd00130">
    <property type="entry name" value="PAS"/>
    <property type="match status" value="1"/>
</dbReference>
<keyword evidence="2" id="KW-1003">Cell membrane</keyword>
<proteinExistence type="predicted"/>
<keyword evidence="3" id="KW-0597">Phosphoprotein</keyword>
<protein>
    <submittedName>
        <fullName evidence="15">Integral membrane sensor protein</fullName>
    </submittedName>
</protein>
<evidence type="ECO:0000256" key="2">
    <source>
        <dbReference type="ARBA" id="ARBA00022475"/>
    </source>
</evidence>
<keyword evidence="8" id="KW-0067">ATP-binding</keyword>
<dbReference type="Proteomes" id="UP000002785">
    <property type="component" value="Chromosome"/>
</dbReference>
<keyword evidence="9 13" id="KW-1133">Transmembrane helix</keyword>
<dbReference type="SUPFAM" id="SSF103190">
    <property type="entry name" value="Sensory domain-like"/>
    <property type="match status" value="1"/>
</dbReference>
<evidence type="ECO:0000256" key="12">
    <source>
        <dbReference type="SAM" id="MobiDB-lite"/>
    </source>
</evidence>
<dbReference type="GO" id="GO:0005524">
    <property type="term" value="F:ATP binding"/>
    <property type="evidence" value="ECO:0007669"/>
    <property type="project" value="UniProtKB-KW"/>
</dbReference>
<keyword evidence="10" id="KW-0902">Two-component regulatory system</keyword>
<keyword evidence="5 13" id="KW-0812">Transmembrane</keyword>
<feature type="region of interest" description="Disordered" evidence="12">
    <location>
        <begin position="1"/>
        <end position="54"/>
    </location>
</feature>
<evidence type="ECO:0000256" key="1">
    <source>
        <dbReference type="ARBA" id="ARBA00004651"/>
    </source>
</evidence>
<gene>
    <name evidence="15" type="ORF">SSEG_11338</name>
</gene>
<dbReference type="SMART" id="SM00091">
    <property type="entry name" value="PAS"/>
    <property type="match status" value="1"/>
</dbReference>
<evidence type="ECO:0000256" key="9">
    <source>
        <dbReference type="ARBA" id="ARBA00022989"/>
    </source>
</evidence>
<feature type="transmembrane region" description="Helical" evidence="13">
    <location>
        <begin position="71"/>
        <end position="92"/>
    </location>
</feature>
<keyword evidence="6" id="KW-0547">Nucleotide-binding</keyword>
<evidence type="ECO:0000256" key="13">
    <source>
        <dbReference type="SAM" id="Phobius"/>
    </source>
</evidence>
<evidence type="ECO:0000256" key="8">
    <source>
        <dbReference type="ARBA" id="ARBA00022840"/>
    </source>
</evidence>
<organism evidence="15 16">
    <name type="scientific">Streptomyces sviceus (strain ATCC 29083 / DSM 924 / JCM 4929 / NBRC 13980 / NCIMB 11184 / NRRL 5439 / UC 5370)</name>
    <dbReference type="NCBI Taxonomy" id="463191"/>
    <lineage>
        <taxon>Bacteria</taxon>
        <taxon>Bacillati</taxon>
        <taxon>Actinomycetota</taxon>
        <taxon>Actinomycetes</taxon>
        <taxon>Kitasatosporales</taxon>
        <taxon>Streptomycetaceae</taxon>
        <taxon>Streptomyces</taxon>
    </lineage>
</organism>
<feature type="domain" description="PAS" evidence="14">
    <location>
        <begin position="271"/>
        <end position="336"/>
    </location>
</feature>
<evidence type="ECO:0000256" key="5">
    <source>
        <dbReference type="ARBA" id="ARBA00022692"/>
    </source>
</evidence>
<keyword evidence="7" id="KW-0418">Kinase</keyword>
<name>D6XBE2_STRX2</name>
<feature type="non-terminal residue" evidence="15">
    <location>
        <position position="406"/>
    </location>
</feature>
<keyword evidence="16" id="KW-1185">Reference proteome</keyword>
<dbReference type="InterPro" id="IPR029151">
    <property type="entry name" value="Sensor-like_sf"/>
</dbReference>
<feature type="transmembrane region" description="Helical" evidence="13">
    <location>
        <begin position="231"/>
        <end position="250"/>
    </location>
</feature>
<dbReference type="Gene3D" id="3.30.450.20">
    <property type="entry name" value="PAS domain"/>
    <property type="match status" value="2"/>
</dbReference>
<keyword evidence="4" id="KW-0808">Transferase</keyword>
<evidence type="ECO:0000256" key="11">
    <source>
        <dbReference type="ARBA" id="ARBA00023136"/>
    </source>
</evidence>
<dbReference type="InterPro" id="IPR000014">
    <property type="entry name" value="PAS"/>
</dbReference>
<dbReference type="GO" id="GO:0000160">
    <property type="term" value="P:phosphorelay signal transduction system"/>
    <property type="evidence" value="ECO:0007669"/>
    <property type="project" value="UniProtKB-KW"/>
</dbReference>
<evidence type="ECO:0000256" key="10">
    <source>
        <dbReference type="ARBA" id="ARBA00023012"/>
    </source>
</evidence>
<reference evidence="15" key="1">
    <citation type="submission" date="2009-10" db="EMBL/GenBank/DDBJ databases">
        <title>The genome sequence of Streptomyces sviceus strain ATCC 29083.</title>
        <authorList>
            <consortium name="The Broad Institute Genome Sequencing Platform"/>
            <consortium name="Broad Institute Microbial Sequencing Center"/>
            <person name="Fischbach M."/>
            <person name="Godfrey P."/>
            <person name="Ward D."/>
            <person name="Young S."/>
            <person name="Zeng Q."/>
            <person name="Koehrsen M."/>
            <person name="Alvarado L."/>
            <person name="Berlin A.M."/>
            <person name="Bochicchio J."/>
            <person name="Borenstein D."/>
            <person name="Chapman S.B."/>
            <person name="Chen Z."/>
            <person name="Engels R."/>
            <person name="Freedman E."/>
            <person name="Gellesch M."/>
            <person name="Goldberg J."/>
            <person name="Griggs A."/>
            <person name="Gujja S."/>
            <person name="Heilman E.R."/>
            <person name="Heiman D.I."/>
            <person name="Hepburn T.A."/>
            <person name="Howarth C."/>
            <person name="Jen D."/>
            <person name="Larson L."/>
            <person name="Lewis B."/>
            <person name="Mehta T."/>
            <person name="Park D."/>
            <person name="Pearson M."/>
            <person name="Richards J."/>
            <person name="Roberts A."/>
            <person name="Saif S."/>
            <person name="Shea T.D."/>
            <person name="Shenoy N."/>
            <person name="Sisk P."/>
            <person name="Stolte C."/>
            <person name="Sykes S.N."/>
            <person name="Thomson T."/>
            <person name="Walk T."/>
            <person name="White J."/>
            <person name="Yandava C."/>
            <person name="Straight P."/>
            <person name="Clardy J."/>
            <person name="Hung D."/>
            <person name="Kolter R."/>
            <person name="Mekalanos J."/>
            <person name="Walker S."/>
            <person name="Walsh C.T."/>
            <person name="Wieland-Brown L.C."/>
            <person name="Haas B."/>
            <person name="Nusbaum C."/>
            <person name="Birren B."/>
        </authorList>
    </citation>
    <scope>NUCLEOTIDE SEQUENCE [LARGE SCALE GENOMIC DNA]</scope>
    <source>
        <strain evidence="15">ATCC 29083</strain>
    </source>
</reference>
<evidence type="ECO:0000256" key="4">
    <source>
        <dbReference type="ARBA" id="ARBA00022679"/>
    </source>
</evidence>
<dbReference type="GO" id="GO:0005886">
    <property type="term" value="C:plasma membrane"/>
    <property type="evidence" value="ECO:0007669"/>
    <property type="project" value="UniProtKB-SubCell"/>
</dbReference>
<keyword evidence="11 13" id="KW-0472">Membrane</keyword>
<evidence type="ECO:0000256" key="6">
    <source>
        <dbReference type="ARBA" id="ARBA00022741"/>
    </source>
</evidence>
<dbReference type="InterPro" id="IPR035965">
    <property type="entry name" value="PAS-like_dom_sf"/>
</dbReference>
<dbReference type="SUPFAM" id="SSF55785">
    <property type="entry name" value="PYP-like sensor domain (PAS domain)"/>
    <property type="match status" value="1"/>
</dbReference>